<keyword evidence="2" id="KW-1185">Reference proteome</keyword>
<organism evidence="1 2">
    <name type="scientific">Dermatophagoides farinae</name>
    <name type="common">American house dust mite</name>
    <dbReference type="NCBI Taxonomy" id="6954"/>
    <lineage>
        <taxon>Eukaryota</taxon>
        <taxon>Metazoa</taxon>
        <taxon>Ecdysozoa</taxon>
        <taxon>Arthropoda</taxon>
        <taxon>Chelicerata</taxon>
        <taxon>Arachnida</taxon>
        <taxon>Acari</taxon>
        <taxon>Acariformes</taxon>
        <taxon>Sarcoptiformes</taxon>
        <taxon>Astigmata</taxon>
        <taxon>Psoroptidia</taxon>
        <taxon>Analgoidea</taxon>
        <taxon>Pyroglyphidae</taxon>
        <taxon>Dermatophagoidinae</taxon>
        <taxon>Dermatophagoides</taxon>
    </lineage>
</organism>
<evidence type="ECO:0000313" key="2">
    <source>
        <dbReference type="Proteomes" id="UP000790347"/>
    </source>
</evidence>
<evidence type="ECO:0000313" key="1">
    <source>
        <dbReference type="EMBL" id="KAH9516592.1"/>
    </source>
</evidence>
<sequence length="62" mass="7409">MIANKKKFLLHQKRLREHMGLACRHYHHWSPIQIHILTTTITKIFIYYPSHKLINGSVYHSG</sequence>
<protein>
    <submittedName>
        <fullName evidence="1">Uncharacterized protein</fullName>
    </submittedName>
</protein>
<reference evidence="1" key="1">
    <citation type="submission" date="2013-05" db="EMBL/GenBank/DDBJ databases">
        <authorList>
            <person name="Yim A.K.Y."/>
            <person name="Chan T.F."/>
            <person name="Ji K.M."/>
            <person name="Liu X.Y."/>
            <person name="Zhou J.W."/>
            <person name="Li R.Q."/>
            <person name="Yang K.Y."/>
            <person name="Li J."/>
            <person name="Li M."/>
            <person name="Law P.T.W."/>
            <person name="Wu Y.L."/>
            <person name="Cai Z.L."/>
            <person name="Qin H."/>
            <person name="Bao Y."/>
            <person name="Leung R.K.K."/>
            <person name="Ng P.K.S."/>
            <person name="Zou J."/>
            <person name="Zhong X.J."/>
            <person name="Ran P.X."/>
            <person name="Zhong N.S."/>
            <person name="Liu Z.G."/>
            <person name="Tsui S.K.W."/>
        </authorList>
    </citation>
    <scope>NUCLEOTIDE SEQUENCE</scope>
    <source>
        <strain evidence="1">Derf</strain>
        <tissue evidence="1">Whole organism</tissue>
    </source>
</reference>
<comment type="caution">
    <text evidence="1">The sequence shown here is derived from an EMBL/GenBank/DDBJ whole genome shotgun (WGS) entry which is preliminary data.</text>
</comment>
<dbReference type="AlphaFoldDB" id="A0A922I047"/>
<name>A0A922I047_DERFA</name>
<dbReference type="EMBL" id="ASGP02000003">
    <property type="protein sequence ID" value="KAH9516592.1"/>
    <property type="molecule type" value="Genomic_DNA"/>
</dbReference>
<gene>
    <name evidence="1" type="ORF">DERF_007326</name>
</gene>
<proteinExistence type="predicted"/>
<reference evidence="1" key="2">
    <citation type="journal article" date="2022" name="Res Sq">
        <title>Comparative Genomics Reveals Insights into the Divergent Evolution of Astigmatic Mites and Household Pest Adaptations.</title>
        <authorList>
            <person name="Xiong Q."/>
            <person name="Wan A.T.-Y."/>
            <person name="Liu X.-Y."/>
            <person name="Fung C.S.-H."/>
            <person name="Xiao X."/>
            <person name="Malainual N."/>
            <person name="Hou J."/>
            <person name="Wang L."/>
            <person name="Wang M."/>
            <person name="Yang K."/>
            <person name="Cui Y."/>
            <person name="Leung E."/>
            <person name="Nong W."/>
            <person name="Shin S.-K."/>
            <person name="Au S."/>
            <person name="Jeong K.Y."/>
            <person name="Chew F.T."/>
            <person name="Hui J."/>
            <person name="Leung T.F."/>
            <person name="Tungtrongchitr A."/>
            <person name="Zhong N."/>
            <person name="Liu Z."/>
            <person name="Tsui S."/>
        </authorList>
    </citation>
    <scope>NUCLEOTIDE SEQUENCE</scope>
    <source>
        <strain evidence="1">Derf</strain>
        <tissue evidence="1">Whole organism</tissue>
    </source>
</reference>
<accession>A0A922I047</accession>
<dbReference type="Proteomes" id="UP000790347">
    <property type="component" value="Unassembled WGS sequence"/>
</dbReference>